<dbReference type="AlphaFoldDB" id="S8DTI5"/>
<feature type="compositionally biased region" description="Pro residues" evidence="1">
    <location>
        <begin position="174"/>
        <end position="186"/>
    </location>
</feature>
<evidence type="ECO:0000313" key="3">
    <source>
        <dbReference type="Proteomes" id="UP000015241"/>
    </source>
</evidence>
<organism evidence="2 3">
    <name type="scientific">Fomitopsis schrenkii</name>
    <name type="common">Brown rot fungus</name>
    <dbReference type="NCBI Taxonomy" id="2126942"/>
    <lineage>
        <taxon>Eukaryota</taxon>
        <taxon>Fungi</taxon>
        <taxon>Dikarya</taxon>
        <taxon>Basidiomycota</taxon>
        <taxon>Agaricomycotina</taxon>
        <taxon>Agaricomycetes</taxon>
        <taxon>Polyporales</taxon>
        <taxon>Fomitopsis</taxon>
    </lineage>
</organism>
<dbReference type="Proteomes" id="UP000015241">
    <property type="component" value="Unassembled WGS sequence"/>
</dbReference>
<feature type="compositionally biased region" description="Low complexity" evidence="1">
    <location>
        <begin position="163"/>
        <end position="173"/>
    </location>
</feature>
<gene>
    <name evidence="2" type="ORF">FOMPIDRAFT_1053708</name>
</gene>
<dbReference type="HOGENOM" id="CLU_103008_0_0_1"/>
<feature type="region of interest" description="Disordered" evidence="1">
    <location>
        <begin position="145"/>
        <end position="195"/>
    </location>
</feature>
<name>S8DTI5_FOMSC</name>
<accession>S8DTI5</accession>
<dbReference type="OrthoDB" id="3268830at2759"/>
<evidence type="ECO:0000313" key="2">
    <source>
        <dbReference type="EMBL" id="EPS95912.1"/>
    </source>
</evidence>
<dbReference type="EMBL" id="KE504197">
    <property type="protein sequence ID" value="EPS95912.1"/>
    <property type="molecule type" value="Genomic_DNA"/>
</dbReference>
<keyword evidence="3" id="KW-1185">Reference proteome</keyword>
<sequence>MRARRTAKTDSDAIGHVPSAGIWRLCHGAIRKRQAHNAIPKRIHPTSPTRPAWYLKATETKQLVQYLLFRVVQDITNPQLVGCCRCHSRLKLSAKGAFDLTHWNKHREQCVRRPESVVEELRETHDQPPIQPIMRKVLELTAPTPIADLNGDVDTTPTRDDSPLTQLSDTTQSSPPPSPTPAPTPPTMVADPDPVFGGYLALAAAPVPQARVAAVQELAGMELGDAAQANLVPRA</sequence>
<evidence type="ECO:0000256" key="1">
    <source>
        <dbReference type="SAM" id="MobiDB-lite"/>
    </source>
</evidence>
<proteinExistence type="predicted"/>
<reference evidence="2 3" key="1">
    <citation type="journal article" date="2012" name="Science">
        <title>The Paleozoic origin of enzymatic lignin decomposition reconstructed from 31 fungal genomes.</title>
        <authorList>
            <person name="Floudas D."/>
            <person name="Binder M."/>
            <person name="Riley R."/>
            <person name="Barry K."/>
            <person name="Blanchette R.A."/>
            <person name="Henrissat B."/>
            <person name="Martinez A.T."/>
            <person name="Otillar R."/>
            <person name="Spatafora J.W."/>
            <person name="Yadav J.S."/>
            <person name="Aerts A."/>
            <person name="Benoit I."/>
            <person name="Boyd A."/>
            <person name="Carlson A."/>
            <person name="Copeland A."/>
            <person name="Coutinho P.M."/>
            <person name="de Vries R.P."/>
            <person name="Ferreira P."/>
            <person name="Findley K."/>
            <person name="Foster B."/>
            <person name="Gaskell J."/>
            <person name="Glotzer D."/>
            <person name="Gorecki P."/>
            <person name="Heitman J."/>
            <person name="Hesse C."/>
            <person name="Hori C."/>
            <person name="Igarashi K."/>
            <person name="Jurgens J.A."/>
            <person name="Kallen N."/>
            <person name="Kersten P."/>
            <person name="Kohler A."/>
            <person name="Kuees U."/>
            <person name="Kumar T.K.A."/>
            <person name="Kuo A."/>
            <person name="LaButti K."/>
            <person name="Larrondo L.F."/>
            <person name="Lindquist E."/>
            <person name="Ling A."/>
            <person name="Lombard V."/>
            <person name="Lucas S."/>
            <person name="Lundell T."/>
            <person name="Martin R."/>
            <person name="McLaughlin D.J."/>
            <person name="Morgenstern I."/>
            <person name="Morin E."/>
            <person name="Murat C."/>
            <person name="Nagy L.G."/>
            <person name="Nolan M."/>
            <person name="Ohm R.A."/>
            <person name="Patyshakuliyeva A."/>
            <person name="Rokas A."/>
            <person name="Ruiz-Duenas F.J."/>
            <person name="Sabat G."/>
            <person name="Salamov A."/>
            <person name="Samejima M."/>
            <person name="Schmutz J."/>
            <person name="Slot J.C."/>
            <person name="St John F."/>
            <person name="Stenlid J."/>
            <person name="Sun H."/>
            <person name="Sun S."/>
            <person name="Syed K."/>
            <person name="Tsang A."/>
            <person name="Wiebenga A."/>
            <person name="Young D."/>
            <person name="Pisabarro A."/>
            <person name="Eastwood D.C."/>
            <person name="Martin F."/>
            <person name="Cullen D."/>
            <person name="Grigoriev I.V."/>
            <person name="Hibbett D.S."/>
        </authorList>
    </citation>
    <scope>NUCLEOTIDE SEQUENCE</scope>
    <source>
        <strain evidence="3">FP-58527</strain>
    </source>
</reference>
<protein>
    <submittedName>
        <fullName evidence="2">Uncharacterized protein</fullName>
    </submittedName>
</protein>
<dbReference type="InParanoid" id="S8DTI5"/>
<dbReference type="eggNOG" id="ENOG502RCN6">
    <property type="taxonomic scope" value="Eukaryota"/>
</dbReference>